<protein>
    <submittedName>
        <fullName evidence="8">Putative SOS response-associated peptidase YoqW</fullName>
        <ecNumber evidence="8">3.4.-.-</ecNumber>
    </submittedName>
</protein>
<reference evidence="8" key="1">
    <citation type="submission" date="2019-03" db="EMBL/GenBank/DDBJ databases">
        <authorList>
            <person name="Hao L."/>
        </authorList>
    </citation>
    <scope>NUCLEOTIDE SEQUENCE</scope>
</reference>
<dbReference type="GO" id="GO:0016829">
    <property type="term" value="F:lyase activity"/>
    <property type="evidence" value="ECO:0007669"/>
    <property type="project" value="UniProtKB-KW"/>
</dbReference>
<accession>A0A485LVK7</accession>
<keyword evidence="7" id="KW-0456">Lyase</keyword>
<evidence type="ECO:0000313" key="8">
    <source>
        <dbReference type="EMBL" id="VFU11570.1"/>
    </source>
</evidence>
<dbReference type="GO" id="GO:0003697">
    <property type="term" value="F:single-stranded DNA binding"/>
    <property type="evidence" value="ECO:0007669"/>
    <property type="project" value="InterPro"/>
</dbReference>
<evidence type="ECO:0000256" key="5">
    <source>
        <dbReference type="ARBA" id="ARBA00023124"/>
    </source>
</evidence>
<dbReference type="GO" id="GO:0006508">
    <property type="term" value="P:proteolysis"/>
    <property type="evidence" value="ECO:0007669"/>
    <property type="project" value="UniProtKB-KW"/>
</dbReference>
<evidence type="ECO:0000256" key="4">
    <source>
        <dbReference type="ARBA" id="ARBA00022801"/>
    </source>
</evidence>
<keyword evidence="5" id="KW-0190">Covalent protein-DNA linkage</keyword>
<dbReference type="GO" id="GO:0106300">
    <property type="term" value="P:protein-DNA covalent cross-linking repair"/>
    <property type="evidence" value="ECO:0007669"/>
    <property type="project" value="InterPro"/>
</dbReference>
<evidence type="ECO:0000256" key="3">
    <source>
        <dbReference type="ARBA" id="ARBA00022763"/>
    </source>
</evidence>
<name>A0A485LVK7_9ZZZZ</name>
<dbReference type="InterPro" id="IPR036590">
    <property type="entry name" value="SRAP-like"/>
</dbReference>
<dbReference type="SUPFAM" id="SSF143081">
    <property type="entry name" value="BB1717-like"/>
    <property type="match status" value="1"/>
</dbReference>
<dbReference type="GO" id="GO:0008233">
    <property type="term" value="F:peptidase activity"/>
    <property type="evidence" value="ECO:0007669"/>
    <property type="project" value="UniProtKB-KW"/>
</dbReference>
<dbReference type="Gene3D" id="3.90.1680.10">
    <property type="entry name" value="SOS response associated peptidase-like"/>
    <property type="match status" value="1"/>
</dbReference>
<evidence type="ECO:0000256" key="2">
    <source>
        <dbReference type="ARBA" id="ARBA00022670"/>
    </source>
</evidence>
<gene>
    <name evidence="8" type="primary">yoqW</name>
    <name evidence="8" type="ORF">SCFA_110033</name>
</gene>
<comment type="similarity">
    <text evidence="1">Belongs to the SOS response-associated peptidase family.</text>
</comment>
<keyword evidence="3" id="KW-0227">DNA damage</keyword>
<dbReference type="EMBL" id="CAADRM010000013">
    <property type="protein sequence ID" value="VFU11570.1"/>
    <property type="molecule type" value="Genomic_DNA"/>
</dbReference>
<sequence length="227" mass="25973">MCGRFIQISHPEVIRLGIPDLLIDPAVQESFVPRYNIAPTQNILTVLNTERPTLTYTRWGLIPSWARDPSMGARMINARGETLKEKISFKGPFRKRRCIIFADGFYEWKSEGRIRVPYLIRMKDARPFGMAGLWDRWKDIRTGGEIITSTIVTTSPNELAAAIHNRMPAILKTEDYPVWLDPGTPRDETLMQCIAPFPQEMMEAYEVSRLVNNPSYDSPECILARTA</sequence>
<dbReference type="AlphaFoldDB" id="A0A485LVK7"/>
<dbReference type="InterPro" id="IPR003738">
    <property type="entry name" value="SRAP"/>
</dbReference>
<evidence type="ECO:0000256" key="7">
    <source>
        <dbReference type="ARBA" id="ARBA00023239"/>
    </source>
</evidence>
<dbReference type="PANTHER" id="PTHR13604">
    <property type="entry name" value="DC12-RELATED"/>
    <property type="match status" value="1"/>
</dbReference>
<keyword evidence="4 8" id="KW-0378">Hydrolase</keyword>
<dbReference type="Pfam" id="PF02586">
    <property type="entry name" value="SRAP"/>
    <property type="match status" value="1"/>
</dbReference>
<evidence type="ECO:0000256" key="6">
    <source>
        <dbReference type="ARBA" id="ARBA00023125"/>
    </source>
</evidence>
<evidence type="ECO:0000256" key="1">
    <source>
        <dbReference type="ARBA" id="ARBA00008136"/>
    </source>
</evidence>
<keyword evidence="6" id="KW-0238">DNA-binding</keyword>
<organism evidence="8">
    <name type="scientific">anaerobic digester metagenome</name>
    <dbReference type="NCBI Taxonomy" id="1263854"/>
    <lineage>
        <taxon>unclassified sequences</taxon>
        <taxon>metagenomes</taxon>
        <taxon>ecological metagenomes</taxon>
    </lineage>
</organism>
<dbReference type="EC" id="3.4.-.-" evidence="8"/>
<proteinExistence type="inferred from homology"/>
<keyword evidence="2" id="KW-0645">Protease</keyword>
<dbReference type="PANTHER" id="PTHR13604:SF0">
    <property type="entry name" value="ABASIC SITE PROCESSING PROTEIN HMCES"/>
    <property type="match status" value="1"/>
</dbReference>